<feature type="domain" description="Histidine kinase" evidence="11">
    <location>
        <begin position="449"/>
        <end position="662"/>
    </location>
</feature>
<dbReference type="PANTHER" id="PTHR43065:SF46">
    <property type="entry name" value="C4-DICARBOXYLATE TRANSPORT SENSOR PROTEIN DCTB"/>
    <property type="match status" value="1"/>
</dbReference>
<keyword evidence="10" id="KW-1133">Transmembrane helix</keyword>
<feature type="compositionally biased region" description="Basic and acidic residues" evidence="9">
    <location>
        <begin position="698"/>
        <end position="720"/>
    </location>
</feature>
<dbReference type="Gene3D" id="3.40.190.10">
    <property type="entry name" value="Periplasmic binding protein-like II"/>
    <property type="match status" value="1"/>
</dbReference>
<feature type="region of interest" description="Disordered" evidence="9">
    <location>
        <begin position="681"/>
        <end position="743"/>
    </location>
</feature>
<protein>
    <recommendedName>
        <fullName evidence="2">histidine kinase</fullName>
        <ecNumber evidence="2">2.7.13.3</ecNumber>
    </recommendedName>
</protein>
<keyword evidence="8" id="KW-0902">Two-component regulatory system</keyword>
<dbReference type="RefSeq" id="WP_170143893.1">
    <property type="nucleotide sequence ID" value="NZ_AP018786.1"/>
</dbReference>
<dbReference type="InterPro" id="IPR004358">
    <property type="entry name" value="Sig_transdc_His_kin-like_C"/>
</dbReference>
<feature type="transmembrane region" description="Helical" evidence="10">
    <location>
        <begin position="384"/>
        <end position="406"/>
    </location>
</feature>
<dbReference type="EMBL" id="AP018786">
    <property type="protein sequence ID" value="BBF23663.1"/>
    <property type="molecule type" value="Genomic_DNA"/>
</dbReference>
<keyword evidence="10" id="KW-0472">Membrane</keyword>
<accession>A0A2Z6IAV9</accession>
<dbReference type="SMART" id="SM00388">
    <property type="entry name" value="HisKA"/>
    <property type="match status" value="1"/>
</dbReference>
<dbReference type="GO" id="GO:0000155">
    <property type="term" value="F:phosphorelay sensor kinase activity"/>
    <property type="evidence" value="ECO:0007669"/>
    <property type="project" value="InterPro"/>
</dbReference>
<evidence type="ECO:0000256" key="5">
    <source>
        <dbReference type="ARBA" id="ARBA00022741"/>
    </source>
</evidence>
<dbReference type="PANTHER" id="PTHR43065">
    <property type="entry name" value="SENSOR HISTIDINE KINASE"/>
    <property type="match status" value="1"/>
</dbReference>
<dbReference type="InterPro" id="IPR036097">
    <property type="entry name" value="HisK_dim/P_sf"/>
</dbReference>
<dbReference type="PROSITE" id="PS50109">
    <property type="entry name" value="HIS_KIN"/>
    <property type="match status" value="1"/>
</dbReference>
<dbReference type="SUPFAM" id="SSF55874">
    <property type="entry name" value="ATPase domain of HSP90 chaperone/DNA topoisomerase II/histidine kinase"/>
    <property type="match status" value="1"/>
</dbReference>
<dbReference type="SMART" id="SM00387">
    <property type="entry name" value="HATPase_c"/>
    <property type="match status" value="1"/>
</dbReference>
<keyword evidence="7" id="KW-0067">ATP-binding</keyword>
<dbReference type="Gene3D" id="1.10.287.130">
    <property type="match status" value="1"/>
</dbReference>
<dbReference type="PRINTS" id="PR00344">
    <property type="entry name" value="BCTRLSENSOR"/>
</dbReference>
<dbReference type="InterPro" id="IPR036890">
    <property type="entry name" value="HATPase_C_sf"/>
</dbReference>
<evidence type="ECO:0000256" key="6">
    <source>
        <dbReference type="ARBA" id="ARBA00022777"/>
    </source>
</evidence>
<evidence type="ECO:0000256" key="1">
    <source>
        <dbReference type="ARBA" id="ARBA00000085"/>
    </source>
</evidence>
<dbReference type="InterPro" id="IPR003661">
    <property type="entry name" value="HisK_dim/P_dom"/>
</dbReference>
<name>A0A2Z6IAV9_9BURK</name>
<keyword evidence="3" id="KW-0597">Phosphoprotein</keyword>
<dbReference type="Pfam" id="PF00512">
    <property type="entry name" value="HisKA"/>
    <property type="match status" value="1"/>
</dbReference>
<keyword evidence="4" id="KW-0808">Transferase</keyword>
<dbReference type="AlphaFoldDB" id="A0A2Z6IAV9"/>
<dbReference type="SUPFAM" id="SSF47384">
    <property type="entry name" value="Homodimeric domain of signal transducing histidine kinase"/>
    <property type="match status" value="1"/>
</dbReference>
<sequence>MGTTTGTPSSDIRAAIRPDMAEIPEPEAIKNAKISADALVGVPVISERMRIGRPIRIGIEAELGRTQYASWIRYTLEALRHALGKKNVQVFYLDGRGLSVALQNSEIDFFIANSHTFALQQSKTTVEQLATFLPVDALRAEEAQAGVLFMKKGALEGNMLARNDAGGSTSATTVATQRAVTSDGTATVFTSTGSRVSERQNLQHLIESLKEGGIVAVERTSLGGWLAPLALLQREGLSAQAAGRRTTFTNGDERAVLDAVLSGEAVLGILPACSLERFQEAGVVDVKRDLVIVDPQLADGLACAHSTPTYPGWAFGTTAKTDPLLKKNIGSLLFSMNADRYGGQWQFPALNRSIYDLFYELKMGPYEHLATWSLHRFMRENSEALALIIFLTFVVISYAVSLSVLVRRKTQQLRDALHDRDLVEAEAAQSRQHIANLERTGIVGQMSTIIAHELKQPLSAISNYANSLHRRTKNDKFDKESFIWALTEIANEAERASRIVDRVRSYAKHDYPPRTVTDLSVVIGNSITTFRRSRQTNAEIVVRVNPGSMAEVDAWEIELAVLNLLKNAADAISGVEKPRIEVSLVARDAKTWALSVGDNGPYISDEQLALFFKPLQTTKGAKGMGLGLSIVANIAERHAGRVTVERNGTAGVRFTITFPRLPGETEKPIEDAMLPPRMTVYEGNPKPAKSAGMLDAQIRSEVDRAAERDHPSERSDRTPGEDTPVTIHSRGFSRMLDRLEGKS</sequence>
<evidence type="ECO:0000313" key="13">
    <source>
        <dbReference type="Proteomes" id="UP000271003"/>
    </source>
</evidence>
<comment type="catalytic activity">
    <reaction evidence="1">
        <text>ATP + protein L-histidine = ADP + protein N-phospho-L-histidine.</text>
        <dbReference type="EC" id="2.7.13.3"/>
    </reaction>
</comment>
<dbReference type="EC" id="2.7.13.3" evidence="2"/>
<dbReference type="KEGG" id="sutt:SUTMEG_15540"/>
<proteinExistence type="predicted"/>
<evidence type="ECO:0000256" key="7">
    <source>
        <dbReference type="ARBA" id="ARBA00022840"/>
    </source>
</evidence>
<dbReference type="Gene3D" id="3.30.565.10">
    <property type="entry name" value="Histidine kinase-like ATPase, C-terminal domain"/>
    <property type="match status" value="1"/>
</dbReference>
<dbReference type="Pfam" id="PF02518">
    <property type="entry name" value="HATPase_c"/>
    <property type="match status" value="1"/>
</dbReference>
<organism evidence="12 13">
    <name type="scientific">Sutterella megalosphaeroides</name>
    <dbReference type="NCBI Taxonomy" id="2494234"/>
    <lineage>
        <taxon>Bacteria</taxon>
        <taxon>Pseudomonadati</taxon>
        <taxon>Pseudomonadota</taxon>
        <taxon>Betaproteobacteria</taxon>
        <taxon>Burkholderiales</taxon>
        <taxon>Sutterellaceae</taxon>
        <taxon>Sutterella</taxon>
    </lineage>
</organism>
<keyword evidence="6" id="KW-0418">Kinase</keyword>
<dbReference type="Proteomes" id="UP000271003">
    <property type="component" value="Chromosome"/>
</dbReference>
<evidence type="ECO:0000256" key="2">
    <source>
        <dbReference type="ARBA" id="ARBA00012438"/>
    </source>
</evidence>
<dbReference type="InterPro" id="IPR005467">
    <property type="entry name" value="His_kinase_dom"/>
</dbReference>
<evidence type="ECO:0000313" key="12">
    <source>
        <dbReference type="EMBL" id="BBF23663.1"/>
    </source>
</evidence>
<dbReference type="Pfam" id="PF12974">
    <property type="entry name" value="Phosphonate-bd"/>
    <property type="match status" value="1"/>
</dbReference>
<dbReference type="InterPro" id="IPR003594">
    <property type="entry name" value="HATPase_dom"/>
</dbReference>
<dbReference type="GO" id="GO:0005524">
    <property type="term" value="F:ATP binding"/>
    <property type="evidence" value="ECO:0007669"/>
    <property type="project" value="UniProtKB-KW"/>
</dbReference>
<evidence type="ECO:0000256" key="4">
    <source>
        <dbReference type="ARBA" id="ARBA00022679"/>
    </source>
</evidence>
<evidence type="ECO:0000256" key="9">
    <source>
        <dbReference type="SAM" id="MobiDB-lite"/>
    </source>
</evidence>
<evidence type="ECO:0000256" key="10">
    <source>
        <dbReference type="SAM" id="Phobius"/>
    </source>
</evidence>
<evidence type="ECO:0000256" key="8">
    <source>
        <dbReference type="ARBA" id="ARBA00023012"/>
    </source>
</evidence>
<reference evidence="12 13" key="1">
    <citation type="journal article" date="2018" name="Int. J. Syst. Evol. Microbiol.">
        <title>Mesosutterella multiformis gen. nov., sp. nov., a member of the family Sutterellaceae and Sutterella megalosphaeroides sp. nov., isolated from human faeces.</title>
        <authorList>
            <person name="Sakamoto M."/>
            <person name="Ikeyama N."/>
            <person name="Kunihiro T."/>
            <person name="Iino T."/>
            <person name="Yuki M."/>
            <person name="Ohkuma M."/>
        </authorList>
    </citation>
    <scope>NUCLEOTIDE SEQUENCE [LARGE SCALE GENOMIC DNA]</scope>
    <source>
        <strain evidence="12 13">6FBBBH3</strain>
    </source>
</reference>
<evidence type="ECO:0000256" key="3">
    <source>
        <dbReference type="ARBA" id="ARBA00022553"/>
    </source>
</evidence>
<keyword evidence="5" id="KW-0547">Nucleotide-binding</keyword>
<gene>
    <name evidence="12" type="ORF">SUTMEG_15540</name>
</gene>
<evidence type="ECO:0000259" key="11">
    <source>
        <dbReference type="PROSITE" id="PS50109"/>
    </source>
</evidence>
<dbReference type="CDD" id="cd00082">
    <property type="entry name" value="HisKA"/>
    <property type="match status" value="1"/>
</dbReference>
<keyword evidence="13" id="KW-1185">Reference proteome</keyword>
<keyword evidence="10" id="KW-0812">Transmembrane</keyword>